<evidence type="ECO:0000313" key="2">
    <source>
        <dbReference type="Proteomes" id="UP000617743"/>
    </source>
</evidence>
<keyword evidence="2" id="KW-1185">Reference proteome</keyword>
<comment type="caution">
    <text evidence="1">The sequence shown here is derived from an EMBL/GenBank/DDBJ whole genome shotgun (WGS) entry which is preliminary data.</text>
</comment>
<organism evidence="1 2">
    <name type="scientific">Streptomyces lomondensis</name>
    <dbReference type="NCBI Taxonomy" id="68229"/>
    <lineage>
        <taxon>Bacteria</taxon>
        <taxon>Bacillati</taxon>
        <taxon>Actinomycetota</taxon>
        <taxon>Actinomycetes</taxon>
        <taxon>Kitasatosporales</taxon>
        <taxon>Streptomycetaceae</taxon>
        <taxon>Streptomyces</taxon>
    </lineage>
</organism>
<dbReference type="EMBL" id="BMWC01000001">
    <property type="protein sequence ID" value="GGW77882.1"/>
    <property type="molecule type" value="Genomic_DNA"/>
</dbReference>
<gene>
    <name evidence="1" type="ORF">GCM10010383_01530</name>
</gene>
<evidence type="ECO:0000313" key="1">
    <source>
        <dbReference type="EMBL" id="GGW77882.1"/>
    </source>
</evidence>
<dbReference type="Proteomes" id="UP000617743">
    <property type="component" value="Unassembled WGS sequence"/>
</dbReference>
<accession>A0ABQ2WTX5</accession>
<proteinExistence type="predicted"/>
<protein>
    <recommendedName>
        <fullName evidence="3">Amidohydrolase</fullName>
    </recommendedName>
</protein>
<reference evidence="2" key="1">
    <citation type="journal article" date="2019" name="Int. J. Syst. Evol. Microbiol.">
        <title>The Global Catalogue of Microorganisms (GCM) 10K type strain sequencing project: providing services to taxonomists for standard genome sequencing and annotation.</title>
        <authorList>
            <consortium name="The Broad Institute Genomics Platform"/>
            <consortium name="The Broad Institute Genome Sequencing Center for Infectious Disease"/>
            <person name="Wu L."/>
            <person name="Ma J."/>
        </authorList>
    </citation>
    <scope>NUCLEOTIDE SEQUENCE [LARGE SCALE GENOMIC DNA]</scope>
    <source>
        <strain evidence="2">JCM 4866</strain>
    </source>
</reference>
<sequence length="301" mass="30509">MDRIRAVAPGAADWHVHHEARGVADAVTAEGYAAVVGHADPTVADGAIAAYEEARLACLLPFVRGRPPAASWAADDSRLARTLAEGAVALGASLLHVVAATAGPPSPGTAGDSDSLAERVADAARAVGLAVEVRDADILATDADILVPDADILMSGAVRTAAHRPRTPERGHGTGATATATALALLAPQERLPPLLRALPGADRYEAVLVPAECGLPSFPALAGAARGLPVWAVHPELCLVRRARVALTALATALAEDPALRGPRLTADVVTRSAHLLGPAGGVLGEGTRVSRLPAMCPGC</sequence>
<evidence type="ECO:0008006" key="3">
    <source>
        <dbReference type="Google" id="ProtNLM"/>
    </source>
</evidence>
<name>A0ABQ2WTX5_9ACTN</name>